<dbReference type="PRINTS" id="PR00724">
    <property type="entry name" value="CRBOXYPTASEC"/>
</dbReference>
<dbReference type="InterPro" id="IPR029058">
    <property type="entry name" value="AB_hydrolase_fold"/>
</dbReference>
<evidence type="ECO:0000313" key="12">
    <source>
        <dbReference type="EMBL" id="CAH2052306.1"/>
    </source>
</evidence>
<keyword evidence="4 11" id="KW-0121">Carboxypeptidase</keyword>
<dbReference type="PROSITE" id="PS00131">
    <property type="entry name" value="CARBOXYPEPT_SER_SER"/>
    <property type="match status" value="1"/>
</dbReference>
<keyword evidence="3" id="KW-0964">Secreted</keyword>
<dbReference type="InterPro" id="IPR033124">
    <property type="entry name" value="Ser_caboxypep_his_AS"/>
</dbReference>
<dbReference type="GO" id="GO:0016747">
    <property type="term" value="F:acyltransferase activity, transferring groups other than amino-acyl groups"/>
    <property type="evidence" value="ECO:0007669"/>
    <property type="project" value="TreeGrafter"/>
</dbReference>
<evidence type="ECO:0000256" key="7">
    <source>
        <dbReference type="ARBA" id="ARBA00022801"/>
    </source>
</evidence>
<dbReference type="GO" id="GO:0004185">
    <property type="term" value="F:serine-type carboxypeptidase activity"/>
    <property type="evidence" value="ECO:0007669"/>
    <property type="project" value="UniProtKB-UniRule"/>
</dbReference>
<evidence type="ECO:0000256" key="5">
    <source>
        <dbReference type="ARBA" id="ARBA00022670"/>
    </source>
</evidence>
<evidence type="ECO:0000256" key="11">
    <source>
        <dbReference type="RuleBase" id="RU361156"/>
    </source>
</evidence>
<organism evidence="12 13">
    <name type="scientific">Thlaspi arvense</name>
    <name type="common">Field penny-cress</name>
    <dbReference type="NCBI Taxonomy" id="13288"/>
    <lineage>
        <taxon>Eukaryota</taxon>
        <taxon>Viridiplantae</taxon>
        <taxon>Streptophyta</taxon>
        <taxon>Embryophyta</taxon>
        <taxon>Tracheophyta</taxon>
        <taxon>Spermatophyta</taxon>
        <taxon>Magnoliopsida</taxon>
        <taxon>eudicotyledons</taxon>
        <taxon>Gunneridae</taxon>
        <taxon>Pentapetalae</taxon>
        <taxon>rosids</taxon>
        <taxon>malvids</taxon>
        <taxon>Brassicales</taxon>
        <taxon>Brassicaceae</taxon>
        <taxon>Thlaspideae</taxon>
        <taxon>Thlaspi</taxon>
    </lineage>
</organism>
<keyword evidence="5 11" id="KW-0645">Protease</keyword>
<evidence type="ECO:0000256" key="8">
    <source>
        <dbReference type="ARBA" id="ARBA00023157"/>
    </source>
</evidence>
<dbReference type="InterPro" id="IPR018202">
    <property type="entry name" value="Ser_caboxypep_ser_AS"/>
</dbReference>
<evidence type="ECO:0000256" key="1">
    <source>
        <dbReference type="ARBA" id="ARBA00004613"/>
    </source>
</evidence>
<sequence length="508" mass="57232">MGWLVEALVASILLSLCFAITESAPKSALVTKLPGFNGTFPSKHYAGYVAIDKERNKNLWYYFVESERNASRDPVVLWLNGGPGCSSMDGFIYEHGPFNFERKKTEEPRLHLNRYSWSKVSNIIYLDSPVGVGYSYSKNKSDYTTNDAETATDTYAFLIEWFKMFPEFQSNPFYISGESYAGIYVPTLASEVVKGNKNVMRKEKRNETSTNHKKVTKPVINFKGYLIGNGVTDQVFDGNALVPFVHGMGLISNELFEETKASCKGHYYNENNGNNECSASLAKITDDVQPLNVYNILEPCYHKTSMTAFDFGSLPPSFLNLGQTERPLPVRKRMFGRAWPLGQAVRPGIVPNWPQILADSSVPCIDDRVATAWLNDPAVRKAVHAKEKSEIGRWILCTNQIVYTHDAGSMIRFHRNLTLSGYRALIFSGDHDMCVPYTGSEAWTKSMGYKVVDEWRPWMSNDNVAGFTQGYANNLTFLTVKGSGHTVPEYKPREALDFYSRFLAGEKM</sequence>
<dbReference type="Gene3D" id="3.40.50.1820">
    <property type="entry name" value="alpha/beta hydrolase"/>
    <property type="match status" value="1"/>
</dbReference>
<gene>
    <name evidence="12" type="ORF">TAV2_LOCUS11196</name>
</gene>
<comment type="similarity">
    <text evidence="2 11">Belongs to the peptidase S10 family.</text>
</comment>
<reference evidence="12 13" key="1">
    <citation type="submission" date="2022-03" db="EMBL/GenBank/DDBJ databases">
        <authorList>
            <person name="Nunn A."/>
            <person name="Chopra R."/>
            <person name="Nunn A."/>
            <person name="Contreras Garrido A."/>
        </authorList>
    </citation>
    <scope>NUCLEOTIDE SEQUENCE [LARGE SCALE GENOMIC DNA]</scope>
</reference>
<evidence type="ECO:0000256" key="3">
    <source>
        <dbReference type="ARBA" id="ARBA00022525"/>
    </source>
</evidence>
<evidence type="ECO:0000256" key="2">
    <source>
        <dbReference type="ARBA" id="ARBA00009431"/>
    </source>
</evidence>
<dbReference type="Gene3D" id="3.40.50.12670">
    <property type="match status" value="1"/>
</dbReference>
<dbReference type="EC" id="3.4.16.-" evidence="11"/>
<evidence type="ECO:0000256" key="9">
    <source>
        <dbReference type="ARBA" id="ARBA00023180"/>
    </source>
</evidence>
<comment type="function">
    <text evidence="10">Probable carboxypeptidase.</text>
</comment>
<dbReference type="Proteomes" id="UP000836841">
    <property type="component" value="Chromosome 3"/>
</dbReference>
<keyword evidence="7 11" id="KW-0378">Hydrolase</keyword>
<dbReference type="SUPFAM" id="SSF53474">
    <property type="entry name" value="alpha/beta-Hydrolases"/>
    <property type="match status" value="1"/>
</dbReference>
<keyword evidence="9" id="KW-0325">Glycoprotein</keyword>
<dbReference type="PROSITE" id="PS00560">
    <property type="entry name" value="CARBOXYPEPT_SER_HIS"/>
    <property type="match status" value="1"/>
</dbReference>
<keyword evidence="13" id="KW-1185">Reference proteome</keyword>
<accession>A0AAU9S0T1</accession>
<proteinExistence type="inferred from homology"/>
<keyword evidence="6 11" id="KW-0732">Signal</keyword>
<dbReference type="FunFam" id="3.40.50.1820:FF:000143">
    <property type="entry name" value="Carboxypeptidase"/>
    <property type="match status" value="1"/>
</dbReference>
<dbReference type="InterPro" id="IPR001563">
    <property type="entry name" value="Peptidase_S10"/>
</dbReference>
<dbReference type="PANTHER" id="PTHR11802:SF334">
    <property type="entry name" value="SERINE CARBOXYPEPTIDASE-LIKE 21"/>
    <property type="match status" value="1"/>
</dbReference>
<dbReference type="GO" id="GO:0019748">
    <property type="term" value="P:secondary metabolic process"/>
    <property type="evidence" value="ECO:0007669"/>
    <property type="project" value="TreeGrafter"/>
</dbReference>
<evidence type="ECO:0000313" key="13">
    <source>
        <dbReference type="Proteomes" id="UP000836841"/>
    </source>
</evidence>
<dbReference type="FunFam" id="3.40.50.12670:FF:000001">
    <property type="entry name" value="Carboxypeptidase"/>
    <property type="match status" value="1"/>
</dbReference>
<feature type="signal peptide" evidence="11">
    <location>
        <begin position="1"/>
        <end position="19"/>
    </location>
</feature>
<comment type="subcellular location">
    <subcellularLocation>
        <location evidence="1">Secreted</location>
    </subcellularLocation>
</comment>
<name>A0AAU9S0T1_THLAR</name>
<evidence type="ECO:0000256" key="6">
    <source>
        <dbReference type="ARBA" id="ARBA00022729"/>
    </source>
</evidence>
<keyword evidence="8" id="KW-1015">Disulfide bond</keyword>
<dbReference type="GO" id="GO:0005576">
    <property type="term" value="C:extracellular region"/>
    <property type="evidence" value="ECO:0007669"/>
    <property type="project" value="UniProtKB-SubCell"/>
</dbReference>
<dbReference type="EMBL" id="OU466859">
    <property type="protein sequence ID" value="CAH2052306.1"/>
    <property type="molecule type" value="Genomic_DNA"/>
</dbReference>
<dbReference type="PANTHER" id="PTHR11802">
    <property type="entry name" value="SERINE PROTEASE FAMILY S10 SERINE CARBOXYPEPTIDASE"/>
    <property type="match status" value="1"/>
</dbReference>
<feature type="chain" id="PRO_5043097894" description="Carboxypeptidase" evidence="11">
    <location>
        <begin position="20"/>
        <end position="508"/>
    </location>
</feature>
<dbReference type="GO" id="GO:0006508">
    <property type="term" value="P:proteolysis"/>
    <property type="evidence" value="ECO:0007669"/>
    <property type="project" value="UniProtKB-KW"/>
</dbReference>
<dbReference type="Pfam" id="PF00450">
    <property type="entry name" value="Peptidase_S10"/>
    <property type="match status" value="1"/>
</dbReference>
<dbReference type="AlphaFoldDB" id="A0AAU9S0T1"/>
<evidence type="ECO:0000256" key="4">
    <source>
        <dbReference type="ARBA" id="ARBA00022645"/>
    </source>
</evidence>
<evidence type="ECO:0000256" key="10">
    <source>
        <dbReference type="ARBA" id="ARBA00037399"/>
    </source>
</evidence>
<protein>
    <recommendedName>
        <fullName evidence="11">Carboxypeptidase</fullName>
        <ecNumber evidence="11">3.4.16.-</ecNumber>
    </recommendedName>
</protein>